<sequence length="84" mass="9774">MGHIFSFIATDSLGISFQDSANQMCLHCAYSDTIWQFTPWNSTSYWRSIWTSGRQQVIFGVPTQPRRDSEHFVRDPVLHPVRLN</sequence>
<proteinExistence type="predicted"/>
<name>A0AAG5DSY7_ANOAO</name>
<evidence type="ECO:0000313" key="1">
    <source>
        <dbReference type="EnsemblMetazoa" id="ENSAATROPP014442"/>
    </source>
</evidence>
<keyword evidence="2" id="KW-1185">Reference proteome</keyword>
<protein>
    <submittedName>
        <fullName evidence="1">Uncharacterized protein</fullName>
    </submittedName>
</protein>
<reference evidence="1" key="1">
    <citation type="submission" date="2024-04" db="UniProtKB">
        <authorList>
            <consortium name="EnsemblMetazoa"/>
        </authorList>
    </citation>
    <scope>IDENTIFICATION</scope>
    <source>
        <strain evidence="1">EBRO</strain>
    </source>
</reference>
<dbReference type="Proteomes" id="UP000075880">
    <property type="component" value="Unassembled WGS sequence"/>
</dbReference>
<dbReference type="EnsemblMetazoa" id="ENSAATROPT016431">
    <property type="protein sequence ID" value="ENSAATROPP014442"/>
    <property type="gene ID" value="ENSAATROPG013445"/>
</dbReference>
<accession>A0AAG5DSY7</accession>
<evidence type="ECO:0000313" key="2">
    <source>
        <dbReference type="Proteomes" id="UP000075880"/>
    </source>
</evidence>
<dbReference type="AlphaFoldDB" id="A0AAG5DSY7"/>
<organism evidence="1 2">
    <name type="scientific">Anopheles atroparvus</name>
    <name type="common">European mosquito</name>
    <dbReference type="NCBI Taxonomy" id="41427"/>
    <lineage>
        <taxon>Eukaryota</taxon>
        <taxon>Metazoa</taxon>
        <taxon>Ecdysozoa</taxon>
        <taxon>Arthropoda</taxon>
        <taxon>Hexapoda</taxon>
        <taxon>Insecta</taxon>
        <taxon>Pterygota</taxon>
        <taxon>Neoptera</taxon>
        <taxon>Endopterygota</taxon>
        <taxon>Diptera</taxon>
        <taxon>Nematocera</taxon>
        <taxon>Culicoidea</taxon>
        <taxon>Culicidae</taxon>
        <taxon>Anophelinae</taxon>
        <taxon>Anopheles</taxon>
    </lineage>
</organism>